<dbReference type="AlphaFoldDB" id="A0A445D7X1"/>
<sequence>MLKSAKDERLLNSEGIVKQAKMSVRETMERSLNGSKIILRFHEELQAVRDGAGLLSGILEAMGSDYNKIPICEKSWKKVRDKDRVYDDCINIAVVESRKHFCNKWGDPGRTQGGGCMTSITNQTRTLEQNLEKHPVRISREHWRWFIDYRNDHATKAKCKQNALNRKKQLYTHTGDSSLARTREEEEKISKIDQLDESTRILSENNSLAQALGKEHLGRVHGMGHRPAPSQLFRLSSQLPVDRAQVEEAQRMLCELQAEVTTKKLKRKAMEDELAAERMKRHAIESVLSEELLPDIAARMNSLDGQGEK</sequence>
<name>A0A445D7X1_ARAHY</name>
<organism evidence="1 2">
    <name type="scientific">Arachis hypogaea</name>
    <name type="common">Peanut</name>
    <dbReference type="NCBI Taxonomy" id="3818"/>
    <lineage>
        <taxon>Eukaryota</taxon>
        <taxon>Viridiplantae</taxon>
        <taxon>Streptophyta</taxon>
        <taxon>Embryophyta</taxon>
        <taxon>Tracheophyta</taxon>
        <taxon>Spermatophyta</taxon>
        <taxon>Magnoliopsida</taxon>
        <taxon>eudicotyledons</taxon>
        <taxon>Gunneridae</taxon>
        <taxon>Pentapetalae</taxon>
        <taxon>rosids</taxon>
        <taxon>fabids</taxon>
        <taxon>Fabales</taxon>
        <taxon>Fabaceae</taxon>
        <taxon>Papilionoideae</taxon>
        <taxon>50 kb inversion clade</taxon>
        <taxon>dalbergioids sensu lato</taxon>
        <taxon>Dalbergieae</taxon>
        <taxon>Pterocarpus clade</taxon>
        <taxon>Arachis</taxon>
    </lineage>
</organism>
<keyword evidence="2" id="KW-1185">Reference proteome</keyword>
<proteinExistence type="predicted"/>
<dbReference type="Proteomes" id="UP000289738">
    <property type="component" value="Chromosome A05"/>
</dbReference>
<dbReference type="EMBL" id="SDMP01000005">
    <property type="protein sequence ID" value="RYR59355.1"/>
    <property type="molecule type" value="Genomic_DNA"/>
</dbReference>
<protein>
    <submittedName>
        <fullName evidence="1">Uncharacterized protein</fullName>
    </submittedName>
</protein>
<accession>A0A445D7X1</accession>
<gene>
    <name evidence="1" type="ORF">Ahy_A05g025219</name>
</gene>
<evidence type="ECO:0000313" key="1">
    <source>
        <dbReference type="EMBL" id="RYR59355.1"/>
    </source>
</evidence>
<evidence type="ECO:0000313" key="2">
    <source>
        <dbReference type="Proteomes" id="UP000289738"/>
    </source>
</evidence>
<reference evidence="1 2" key="1">
    <citation type="submission" date="2019-01" db="EMBL/GenBank/DDBJ databases">
        <title>Sequencing of cultivated peanut Arachis hypogaea provides insights into genome evolution and oil improvement.</title>
        <authorList>
            <person name="Chen X."/>
        </authorList>
    </citation>
    <scope>NUCLEOTIDE SEQUENCE [LARGE SCALE GENOMIC DNA]</scope>
    <source>
        <strain evidence="2">cv. Fuhuasheng</strain>
        <tissue evidence="1">Leaves</tissue>
    </source>
</reference>
<comment type="caution">
    <text evidence="1">The sequence shown here is derived from an EMBL/GenBank/DDBJ whole genome shotgun (WGS) entry which is preliminary data.</text>
</comment>